<dbReference type="EMBL" id="JAUSRF010000002">
    <property type="protein sequence ID" value="MDP9835952.1"/>
    <property type="molecule type" value="Genomic_DNA"/>
</dbReference>
<proteinExistence type="predicted"/>
<comment type="caution">
    <text evidence="2">The sequence shown here is derived from an EMBL/GenBank/DDBJ whole genome shotgun (WGS) entry which is preliminary data.</text>
</comment>
<sequence>MTLFLRSYLITLGFILASGGVGAVLLEWSEKLSLGWLGGIIAVAIAVLGTVLLLVGIFGSPARVEIWVDRTSVHEGSIILAIVALPLFLLLRLFMALENRPSASLPITEMRTKRARRRARRQ</sequence>
<keyword evidence="1" id="KW-0812">Transmembrane</keyword>
<gene>
    <name evidence="2" type="ORF">J2T09_000694</name>
</gene>
<feature type="transmembrane region" description="Helical" evidence="1">
    <location>
        <begin position="6"/>
        <end position="26"/>
    </location>
</feature>
<keyword evidence="1" id="KW-1133">Transmembrane helix</keyword>
<evidence type="ECO:0000313" key="2">
    <source>
        <dbReference type="EMBL" id="MDP9835952.1"/>
    </source>
</evidence>
<name>A0ABT9PNA7_9HYPH</name>
<keyword evidence="1" id="KW-0472">Membrane</keyword>
<keyword evidence="3" id="KW-1185">Reference proteome</keyword>
<feature type="transmembrane region" description="Helical" evidence="1">
    <location>
        <begin position="78"/>
        <end position="97"/>
    </location>
</feature>
<reference evidence="2 3" key="1">
    <citation type="submission" date="2023-07" db="EMBL/GenBank/DDBJ databases">
        <title>Sorghum-associated microbial communities from plants grown in Nebraska, USA.</title>
        <authorList>
            <person name="Schachtman D."/>
        </authorList>
    </citation>
    <scope>NUCLEOTIDE SEQUENCE [LARGE SCALE GENOMIC DNA]</scope>
    <source>
        <strain evidence="2 3">DS1307</strain>
    </source>
</reference>
<accession>A0ABT9PNA7</accession>
<evidence type="ECO:0008006" key="4">
    <source>
        <dbReference type="Google" id="ProtNLM"/>
    </source>
</evidence>
<evidence type="ECO:0000256" key="1">
    <source>
        <dbReference type="SAM" id="Phobius"/>
    </source>
</evidence>
<dbReference type="RefSeq" id="WP_306831117.1">
    <property type="nucleotide sequence ID" value="NZ_JAUSRF010000002.1"/>
</dbReference>
<dbReference type="Proteomes" id="UP001241472">
    <property type="component" value="Unassembled WGS sequence"/>
</dbReference>
<protein>
    <recommendedName>
        <fullName evidence="4">Transmembrane protein</fullName>
    </recommendedName>
</protein>
<evidence type="ECO:0000313" key="3">
    <source>
        <dbReference type="Proteomes" id="UP001241472"/>
    </source>
</evidence>
<feature type="transmembrane region" description="Helical" evidence="1">
    <location>
        <begin position="33"/>
        <end position="58"/>
    </location>
</feature>
<organism evidence="2 3">
    <name type="scientific">Neorhizobium huautlense</name>
    <dbReference type="NCBI Taxonomy" id="67774"/>
    <lineage>
        <taxon>Bacteria</taxon>
        <taxon>Pseudomonadati</taxon>
        <taxon>Pseudomonadota</taxon>
        <taxon>Alphaproteobacteria</taxon>
        <taxon>Hyphomicrobiales</taxon>
        <taxon>Rhizobiaceae</taxon>
        <taxon>Rhizobium/Agrobacterium group</taxon>
        <taxon>Neorhizobium</taxon>
    </lineage>
</organism>